<dbReference type="EMBL" id="LGCK01000010">
    <property type="protein sequence ID" value="KPL71977.1"/>
    <property type="molecule type" value="Genomic_DNA"/>
</dbReference>
<dbReference type="PANTHER" id="PTHR21015">
    <property type="entry name" value="UDP-N-ACETYLGLUCOSAMINE--N-ACETYLMURAMYL-(PENTAPEPTIDE) PYROPHOSPHORYL-UNDECAPRENOL N-ACETYLGLUCOSAMINE TRANSFERASE 1"/>
    <property type="match status" value="1"/>
</dbReference>
<protein>
    <recommendedName>
        <fullName evidence="7">Undecaprenyldiphospho-muramoylpentapeptide beta-N-acetylglucosaminyltransferase</fullName>
    </recommendedName>
</protein>
<dbReference type="Proteomes" id="UP000050430">
    <property type="component" value="Unassembled WGS sequence"/>
</dbReference>
<reference evidence="5 6" key="1">
    <citation type="submission" date="2015-07" db="EMBL/GenBank/DDBJ databases">
        <title>Genome sequence of Leptolinea tardivitalis DSM 16556.</title>
        <authorList>
            <person name="Hemp J."/>
            <person name="Ward L.M."/>
            <person name="Pace L.A."/>
            <person name="Fischer W.W."/>
        </authorList>
    </citation>
    <scope>NUCLEOTIDE SEQUENCE [LARGE SCALE GENOMIC DNA]</scope>
    <source>
        <strain evidence="5 6">YMTK-2</strain>
    </source>
</reference>
<proteinExistence type="predicted"/>
<dbReference type="InterPro" id="IPR007235">
    <property type="entry name" value="Glyco_trans_28_C"/>
</dbReference>
<keyword evidence="6" id="KW-1185">Reference proteome</keyword>
<dbReference type="GO" id="GO:0005975">
    <property type="term" value="P:carbohydrate metabolic process"/>
    <property type="evidence" value="ECO:0007669"/>
    <property type="project" value="InterPro"/>
</dbReference>
<organism evidence="5 6">
    <name type="scientific">Leptolinea tardivitalis</name>
    <dbReference type="NCBI Taxonomy" id="229920"/>
    <lineage>
        <taxon>Bacteria</taxon>
        <taxon>Bacillati</taxon>
        <taxon>Chloroflexota</taxon>
        <taxon>Anaerolineae</taxon>
        <taxon>Anaerolineales</taxon>
        <taxon>Anaerolineaceae</taxon>
        <taxon>Leptolinea</taxon>
    </lineage>
</organism>
<evidence type="ECO:0008006" key="7">
    <source>
        <dbReference type="Google" id="ProtNLM"/>
    </source>
</evidence>
<keyword evidence="2" id="KW-0808">Transferase</keyword>
<feature type="domain" description="Glycosyl transferase family 28 C-terminal" evidence="4">
    <location>
        <begin position="146"/>
        <end position="304"/>
    </location>
</feature>
<dbReference type="STRING" id="229920.ADM99_10780"/>
<dbReference type="SUPFAM" id="SSF53756">
    <property type="entry name" value="UDP-Glycosyltransferase/glycogen phosphorylase"/>
    <property type="match status" value="1"/>
</dbReference>
<gene>
    <name evidence="5" type="ORF">ADM99_10780</name>
</gene>
<dbReference type="Pfam" id="PF04101">
    <property type="entry name" value="Glyco_tran_28_C"/>
    <property type="match status" value="1"/>
</dbReference>
<dbReference type="AlphaFoldDB" id="A0A0P6WSL4"/>
<dbReference type="Gene3D" id="3.40.50.2000">
    <property type="entry name" value="Glycogen Phosphorylase B"/>
    <property type="match status" value="2"/>
</dbReference>
<dbReference type="GO" id="GO:0016758">
    <property type="term" value="F:hexosyltransferase activity"/>
    <property type="evidence" value="ECO:0007669"/>
    <property type="project" value="InterPro"/>
</dbReference>
<dbReference type="PANTHER" id="PTHR21015:SF22">
    <property type="entry name" value="GLYCOSYLTRANSFERASE"/>
    <property type="match status" value="1"/>
</dbReference>
<sequence length="326" mass="35502">MEAEMVTRLNIPYKTIPAAGIHGVGLRALPSNILRLLRGVFASRKILSEYKPDALLFTGGYVAVPMAVAGVKIPSLLYTPDIEPGLAIKAIAHFSDCIAMTAEESRSFFKFNHHLVVSGYPTRPEFTEWKKEKARKHLDLHNNKPVLLVFGGSKGALSINKAVLQILPQLLDLAQVVHITGQPHFAEAQAVKTSLINSDEYHPFPYLHEDMGAAFAAADLAVCRAGASTLGELPLFGLPAILVPYPYAWRYQKVNADYLVKNGGAVMLKDEELNTALLPTVTDLFHSPDRLVELKQKMTSLATPNAAEVLASTLRNLTTANKGAAQ</sequence>
<feature type="domain" description="Glycosyltransferase family 28 N-terminal" evidence="3">
    <location>
        <begin position="2"/>
        <end position="71"/>
    </location>
</feature>
<evidence type="ECO:0000256" key="2">
    <source>
        <dbReference type="ARBA" id="ARBA00022679"/>
    </source>
</evidence>
<keyword evidence="1" id="KW-0328">Glycosyltransferase</keyword>
<evidence type="ECO:0000259" key="4">
    <source>
        <dbReference type="Pfam" id="PF04101"/>
    </source>
</evidence>
<name>A0A0P6WSL4_9CHLR</name>
<dbReference type="PATRIC" id="fig|229920.5.peg.2071"/>
<evidence type="ECO:0000256" key="1">
    <source>
        <dbReference type="ARBA" id="ARBA00022676"/>
    </source>
</evidence>
<dbReference type="Pfam" id="PF03033">
    <property type="entry name" value="Glyco_transf_28"/>
    <property type="match status" value="1"/>
</dbReference>
<evidence type="ECO:0000259" key="3">
    <source>
        <dbReference type="Pfam" id="PF03033"/>
    </source>
</evidence>
<dbReference type="CDD" id="cd03785">
    <property type="entry name" value="GT28_MurG"/>
    <property type="match status" value="1"/>
</dbReference>
<comment type="caution">
    <text evidence="5">The sequence shown here is derived from an EMBL/GenBank/DDBJ whole genome shotgun (WGS) entry which is preliminary data.</text>
</comment>
<dbReference type="GO" id="GO:1901137">
    <property type="term" value="P:carbohydrate derivative biosynthetic process"/>
    <property type="evidence" value="ECO:0007669"/>
    <property type="project" value="UniProtKB-ARBA"/>
</dbReference>
<dbReference type="InterPro" id="IPR004276">
    <property type="entry name" value="GlycoTrans_28_N"/>
</dbReference>
<evidence type="ECO:0000313" key="5">
    <source>
        <dbReference type="EMBL" id="KPL71977.1"/>
    </source>
</evidence>
<accession>A0A0P6WSL4</accession>
<evidence type="ECO:0000313" key="6">
    <source>
        <dbReference type="Proteomes" id="UP000050430"/>
    </source>
</evidence>